<dbReference type="GO" id="GO:0016231">
    <property type="term" value="F:beta-N-acetylglucosaminidase activity"/>
    <property type="evidence" value="ECO:0007669"/>
    <property type="project" value="TreeGrafter"/>
</dbReference>
<accession>A0A1I8HQU2</accession>
<dbReference type="GO" id="GO:0009100">
    <property type="term" value="P:glycoprotein metabolic process"/>
    <property type="evidence" value="ECO:0007669"/>
    <property type="project" value="TreeGrafter"/>
</dbReference>
<evidence type="ECO:0000256" key="6">
    <source>
        <dbReference type="ARBA" id="ARBA00066938"/>
    </source>
</evidence>
<dbReference type="Pfam" id="PF07555">
    <property type="entry name" value="NAGidase"/>
    <property type="match status" value="1"/>
</dbReference>
<comment type="catalytic activity">
    <reaction evidence="4">
        <text>3-O-(N-acetyl-beta-D-glucosaminyl)-L-seryl-[protein] + H2O = N-acetyl-D-glucosamine + L-seryl-[protein]</text>
        <dbReference type="Rhea" id="RHEA:48876"/>
        <dbReference type="Rhea" id="RHEA-COMP:9863"/>
        <dbReference type="Rhea" id="RHEA-COMP:12251"/>
        <dbReference type="ChEBI" id="CHEBI:15377"/>
        <dbReference type="ChEBI" id="CHEBI:29999"/>
        <dbReference type="ChEBI" id="CHEBI:90838"/>
        <dbReference type="ChEBI" id="CHEBI:506227"/>
        <dbReference type="EC" id="3.2.1.169"/>
    </reaction>
</comment>
<organism evidence="10 11">
    <name type="scientific">Macrostomum lignano</name>
    <dbReference type="NCBI Taxonomy" id="282301"/>
    <lineage>
        <taxon>Eukaryota</taxon>
        <taxon>Metazoa</taxon>
        <taxon>Spiralia</taxon>
        <taxon>Lophotrochozoa</taxon>
        <taxon>Platyhelminthes</taxon>
        <taxon>Rhabditophora</taxon>
        <taxon>Macrostomorpha</taxon>
        <taxon>Macrostomida</taxon>
        <taxon>Macrostomidae</taxon>
        <taxon>Macrostomum</taxon>
    </lineage>
</organism>
<dbReference type="SUPFAM" id="SSF51445">
    <property type="entry name" value="(Trans)glycosidases"/>
    <property type="match status" value="1"/>
</dbReference>
<evidence type="ECO:0000256" key="4">
    <source>
        <dbReference type="ARBA" id="ARBA00050933"/>
    </source>
</evidence>
<reference evidence="11 12" key="1">
    <citation type="submission" date="2016-11" db="UniProtKB">
        <authorList>
            <consortium name="WormBaseParasite"/>
        </authorList>
    </citation>
    <scope>IDENTIFICATION</scope>
</reference>
<dbReference type="PROSITE" id="PS52009">
    <property type="entry name" value="GH84"/>
    <property type="match status" value="1"/>
</dbReference>
<evidence type="ECO:0000313" key="11">
    <source>
        <dbReference type="WBParaSite" id="maker-uti_cns_0007387-snap-gene-0.4-mRNA-1"/>
    </source>
</evidence>
<dbReference type="EC" id="3.2.1.169" evidence="6"/>
<protein>
    <recommendedName>
        <fullName evidence="6">protein O-GlcNAcase</fullName>
        <ecNumber evidence="6">3.2.1.169</ecNumber>
    </recommendedName>
    <alternativeName>
        <fullName evidence="3">Beta-N-acetylhexosaminidase</fullName>
    </alternativeName>
    <alternativeName>
        <fullName evidence="7">Beta-hexosaminidase</fullName>
    </alternativeName>
</protein>
<keyword evidence="10" id="KW-1185">Reference proteome</keyword>
<name>A0A1I8HQU2_9PLAT</name>
<evidence type="ECO:0000313" key="12">
    <source>
        <dbReference type="WBParaSite" id="maker-uti_cns_0009549-snap-gene-0.2-mRNA-1"/>
    </source>
</evidence>
<dbReference type="WBParaSite" id="maker-uti_cns_0007387-snap-gene-0.4-mRNA-1">
    <property type="protein sequence ID" value="maker-uti_cns_0007387-snap-gene-0.4-mRNA-1"/>
    <property type="gene ID" value="maker-uti_cns_0007387-snap-gene-0.4"/>
</dbReference>
<evidence type="ECO:0000313" key="10">
    <source>
        <dbReference type="Proteomes" id="UP000095280"/>
    </source>
</evidence>
<evidence type="ECO:0000256" key="2">
    <source>
        <dbReference type="ARBA" id="ARBA00023295"/>
    </source>
</evidence>
<feature type="domain" description="GH84" evidence="9">
    <location>
        <begin position="8"/>
        <end position="283"/>
    </location>
</feature>
<evidence type="ECO:0000256" key="7">
    <source>
        <dbReference type="ARBA" id="ARBA00076634"/>
    </source>
</evidence>
<evidence type="ECO:0000259" key="9">
    <source>
        <dbReference type="PROSITE" id="PS52009"/>
    </source>
</evidence>
<keyword evidence="1" id="KW-0378">Hydrolase</keyword>
<dbReference type="InterPro" id="IPR011496">
    <property type="entry name" value="O-GlcNAcase_cat"/>
</dbReference>
<evidence type="ECO:0000256" key="5">
    <source>
        <dbReference type="ARBA" id="ARBA00052136"/>
    </source>
</evidence>
<dbReference type="PANTHER" id="PTHR13170">
    <property type="entry name" value="O-GLCNACASE"/>
    <property type="match status" value="1"/>
</dbReference>
<evidence type="ECO:0000256" key="3">
    <source>
        <dbReference type="ARBA" id="ARBA00030512"/>
    </source>
</evidence>
<feature type="region of interest" description="Disordered" evidence="8">
    <location>
        <begin position="715"/>
        <end position="739"/>
    </location>
</feature>
<dbReference type="PANTHER" id="PTHR13170:SF16">
    <property type="entry name" value="PROTEIN O-GLCNACASE"/>
    <property type="match status" value="1"/>
</dbReference>
<dbReference type="Gene3D" id="3.40.630.30">
    <property type="match status" value="1"/>
</dbReference>
<dbReference type="Proteomes" id="UP000095280">
    <property type="component" value="Unplaced"/>
</dbReference>
<dbReference type="FunFam" id="3.20.20.80:FF:000009">
    <property type="entry name" value="O-GlcNAcase BT_4395"/>
    <property type="match status" value="1"/>
</dbReference>
<dbReference type="AlphaFoldDB" id="A0A1I8HQU2"/>
<dbReference type="Gene3D" id="3.20.20.80">
    <property type="entry name" value="Glycosidases"/>
    <property type="match status" value="1"/>
</dbReference>
<dbReference type="GO" id="GO:0102571">
    <property type="term" value="F:[protein]-3-O-(N-acetyl-D-glucosaminyl)-L-serine/L-threonine O-N-acetyl-alpha-D-glucosaminase activity"/>
    <property type="evidence" value="ECO:0007669"/>
    <property type="project" value="UniProtKB-EC"/>
</dbReference>
<comment type="catalytic activity">
    <reaction evidence="5">
        <text>3-O-(N-acetyl-beta-D-glucosaminyl)-L-threonyl-[protein] + H2O = L-threonyl-[protein] + N-acetyl-D-glucosamine</text>
        <dbReference type="Rhea" id="RHEA:48892"/>
        <dbReference type="Rhea" id="RHEA-COMP:11060"/>
        <dbReference type="Rhea" id="RHEA-COMP:12252"/>
        <dbReference type="ChEBI" id="CHEBI:15377"/>
        <dbReference type="ChEBI" id="CHEBI:30013"/>
        <dbReference type="ChEBI" id="CHEBI:90840"/>
        <dbReference type="ChEBI" id="CHEBI:506227"/>
        <dbReference type="EC" id="3.2.1.169"/>
    </reaction>
</comment>
<dbReference type="WBParaSite" id="maker-uti_cns_0009549-snap-gene-0.2-mRNA-1">
    <property type="protein sequence ID" value="maker-uti_cns_0009549-snap-gene-0.2-mRNA-1"/>
    <property type="gene ID" value="maker-uti_cns_0009549-snap-gene-0.2"/>
</dbReference>
<dbReference type="Gene3D" id="1.20.58.240">
    <property type="entry name" value="STAT, domain 1"/>
    <property type="match status" value="1"/>
</dbReference>
<evidence type="ECO:0000256" key="8">
    <source>
        <dbReference type="SAM" id="MobiDB-lite"/>
    </source>
</evidence>
<dbReference type="InterPro" id="IPR017853">
    <property type="entry name" value="GH"/>
</dbReference>
<dbReference type="WBParaSite" id="maker-uti_cns_0011399-snap-gene-0.4-mRNA-1">
    <property type="protein sequence ID" value="maker-uti_cns_0011399-snap-gene-0.4-mRNA-1"/>
    <property type="gene ID" value="maker-uti_cns_0011399-snap-gene-0.4"/>
</dbReference>
<proteinExistence type="predicted"/>
<dbReference type="InterPro" id="IPR051822">
    <property type="entry name" value="Glycosyl_Hydrolase_84"/>
</dbReference>
<sequence length="739" mass="80225">MHNRSNTFLCGVVEGFYGRPWTSDQRKELFQRMKSMQMNTYVYAPKDDCKHRRFWRELYSVEEIENLQSLVQAAQAAGVTFIYAISPGLDMVFSKEVHLLKRKLVQVSELGCKSFALLFDDIDIELCHVDKEVFQSPAHAQVSVTNEVFQHLGAGVQQFLFCPTEYCASRAQPDVRSSAYLNIIGSRLLPGIHVMWTGPKVVSKEISVASVKELAEVLRRRPLIWDNIHANDYDPKRVFLGPFEGRSPELIPHLAGVLTNPNCEFEVNFVALSSLADWARSSPERVQLDALISSSPVKSDIQLESEGAVAAYSPEGALRRALAQWLPMFYRRKRPPPAPAMQPAEPSAAAAAAAVGVVGAVGTGAVSATAAPAEFALPEPLPQPVNSLVEPMEVEPNDDWSPACSPEEQLTMDELLLVCHLFYEPFQHGPSALVLLEDFQWLKCNAHLMSNSGSVESDCTASRPEWLDRAARFRREVARLRAVQRKLEAIPNRAIAFELLPYVADMSAILGILDAYLNWLRCTPGYAQVYSSGEHEPWMFRGGIAAEFQRMLPLEAGQDLLVGKAAELPPSPHPPPQPSARVYSVRPYSAADRSSVYAICALTAPMRIAGASTSAAAGSNGVVVDDAAAAASVAVSIAGPGPGVGIMSAADAELYGDRYAGLLLELSCDYCFVLESDTGVCGFVCAALDVAKLRDQAGEFFGLMRRRHPMLRRRGAGGAVSSAGTGAGGGHEAAVHPAA</sequence>
<keyword evidence="2" id="KW-0326">Glycosidase</keyword>
<evidence type="ECO:0000256" key="1">
    <source>
        <dbReference type="ARBA" id="ARBA00022801"/>
    </source>
</evidence>